<evidence type="ECO:0000256" key="4">
    <source>
        <dbReference type="PROSITE-ProRule" id="PRU00335"/>
    </source>
</evidence>
<evidence type="ECO:0000256" key="2">
    <source>
        <dbReference type="ARBA" id="ARBA00023125"/>
    </source>
</evidence>
<reference evidence="7 8" key="1">
    <citation type="submission" date="2019-09" db="EMBL/GenBank/DDBJ databases">
        <authorList>
            <person name="Duangmal K."/>
            <person name="Teo W.F.A."/>
            <person name="Lipun K."/>
        </authorList>
    </citation>
    <scope>NUCLEOTIDE SEQUENCE [LARGE SCALE GENOMIC DNA]</scope>
    <source>
        <strain evidence="7 8">K1PN6</strain>
    </source>
</reference>
<name>A0A5N8WQ84_9ACTN</name>
<sequence>MTGRSPQVCSAPGLQTCQYRGVEKRSSAGERLLETASALFYARGIGAVGVDAVVAQSGVSKPTLYAQFGSKDGLIAAVLDRRRWTRQEALTEFLAGVSSGPEEKLLAVFDWLALGHAKPGFRGCPFTNAAVELPDAGHPGRAVILAYKNWLRTTLADLAADAGLADPEELGSDLLLLIDGANARVVHSGDSDAMRRAGSAAARLVAAARTPPGRAVPGPGISTRPNKHTED</sequence>
<dbReference type="InterPro" id="IPR011075">
    <property type="entry name" value="TetR_C"/>
</dbReference>
<dbReference type="EMBL" id="VMNX01000034">
    <property type="protein sequence ID" value="MPY49322.1"/>
    <property type="molecule type" value="Genomic_DNA"/>
</dbReference>
<comment type="caution">
    <text evidence="7">The sequence shown here is derived from an EMBL/GenBank/DDBJ whole genome shotgun (WGS) entry which is preliminary data.</text>
</comment>
<dbReference type="PROSITE" id="PS50977">
    <property type="entry name" value="HTH_TETR_2"/>
    <property type="match status" value="1"/>
</dbReference>
<dbReference type="SUPFAM" id="SSF48498">
    <property type="entry name" value="Tetracyclin repressor-like, C-terminal domain"/>
    <property type="match status" value="1"/>
</dbReference>
<dbReference type="InterPro" id="IPR001647">
    <property type="entry name" value="HTH_TetR"/>
</dbReference>
<dbReference type="Proteomes" id="UP000373149">
    <property type="component" value="Unassembled WGS sequence"/>
</dbReference>
<proteinExistence type="predicted"/>
<evidence type="ECO:0000256" key="3">
    <source>
        <dbReference type="ARBA" id="ARBA00023163"/>
    </source>
</evidence>
<dbReference type="Pfam" id="PF16925">
    <property type="entry name" value="TetR_C_13"/>
    <property type="match status" value="1"/>
</dbReference>
<keyword evidence="3" id="KW-0804">Transcription</keyword>
<dbReference type="Pfam" id="PF00440">
    <property type="entry name" value="TetR_N"/>
    <property type="match status" value="1"/>
</dbReference>
<evidence type="ECO:0000313" key="8">
    <source>
        <dbReference type="Proteomes" id="UP000373149"/>
    </source>
</evidence>
<keyword evidence="1" id="KW-0805">Transcription regulation</keyword>
<dbReference type="Gene3D" id="1.10.357.10">
    <property type="entry name" value="Tetracycline Repressor, domain 2"/>
    <property type="match status" value="1"/>
</dbReference>
<organism evidence="7 8">
    <name type="scientific">Streptomyces acidicola</name>
    <dbReference type="NCBI Taxonomy" id="2596892"/>
    <lineage>
        <taxon>Bacteria</taxon>
        <taxon>Bacillati</taxon>
        <taxon>Actinomycetota</taxon>
        <taxon>Actinomycetes</taxon>
        <taxon>Kitasatosporales</taxon>
        <taxon>Streptomycetaceae</taxon>
        <taxon>Streptomyces</taxon>
    </lineage>
</organism>
<evidence type="ECO:0000256" key="5">
    <source>
        <dbReference type="SAM" id="MobiDB-lite"/>
    </source>
</evidence>
<dbReference type="InterPro" id="IPR009057">
    <property type="entry name" value="Homeodomain-like_sf"/>
</dbReference>
<feature type="domain" description="HTH tetR-type" evidence="6">
    <location>
        <begin position="26"/>
        <end position="86"/>
    </location>
</feature>
<keyword evidence="2 4" id="KW-0238">DNA-binding</keyword>
<protein>
    <submittedName>
        <fullName evidence="7">TetR/AcrR family transcriptional regulator</fullName>
    </submittedName>
</protein>
<gene>
    <name evidence="7" type="ORF">FPZ41_12335</name>
</gene>
<evidence type="ECO:0000313" key="7">
    <source>
        <dbReference type="EMBL" id="MPY49322.1"/>
    </source>
</evidence>
<dbReference type="PANTHER" id="PTHR47506">
    <property type="entry name" value="TRANSCRIPTIONAL REGULATORY PROTEIN"/>
    <property type="match status" value="1"/>
</dbReference>
<feature type="DNA-binding region" description="H-T-H motif" evidence="4">
    <location>
        <begin position="49"/>
        <end position="68"/>
    </location>
</feature>
<dbReference type="InterPro" id="IPR036271">
    <property type="entry name" value="Tet_transcr_reg_TetR-rel_C_sf"/>
</dbReference>
<feature type="region of interest" description="Disordered" evidence="5">
    <location>
        <begin position="207"/>
        <end position="231"/>
    </location>
</feature>
<accession>A0A5N8WQ84</accession>
<dbReference type="AlphaFoldDB" id="A0A5N8WQ84"/>
<dbReference type="SUPFAM" id="SSF46689">
    <property type="entry name" value="Homeodomain-like"/>
    <property type="match status" value="1"/>
</dbReference>
<evidence type="ECO:0000256" key="1">
    <source>
        <dbReference type="ARBA" id="ARBA00023015"/>
    </source>
</evidence>
<dbReference type="GO" id="GO:0003677">
    <property type="term" value="F:DNA binding"/>
    <property type="evidence" value="ECO:0007669"/>
    <property type="project" value="UniProtKB-UniRule"/>
</dbReference>
<dbReference type="PANTHER" id="PTHR47506:SF1">
    <property type="entry name" value="HTH-TYPE TRANSCRIPTIONAL REGULATOR YJDC"/>
    <property type="match status" value="1"/>
</dbReference>
<dbReference type="PRINTS" id="PR00455">
    <property type="entry name" value="HTHTETR"/>
</dbReference>
<keyword evidence="8" id="KW-1185">Reference proteome</keyword>
<evidence type="ECO:0000259" key="6">
    <source>
        <dbReference type="PROSITE" id="PS50977"/>
    </source>
</evidence>